<evidence type="ECO:0000259" key="8">
    <source>
        <dbReference type="SMART" id="SM01033"/>
    </source>
</evidence>
<feature type="compositionally biased region" description="Polar residues" evidence="7">
    <location>
        <begin position="425"/>
        <end position="439"/>
    </location>
</feature>
<dbReference type="GO" id="GO:0005730">
    <property type="term" value="C:nucleolus"/>
    <property type="evidence" value="ECO:0007669"/>
    <property type="project" value="UniProtKB-SubCell"/>
</dbReference>
<feature type="compositionally biased region" description="Basic and acidic residues" evidence="7">
    <location>
        <begin position="491"/>
        <end position="500"/>
    </location>
</feature>
<keyword evidence="5" id="KW-0539">Nucleus</keyword>
<sequence>MNNPMFSVQQHENAEEEEIKVNKFLRGEVADLKVVKDKKLKGQLEVREQLYRKSAKAAVKADKWLMPSEGGFLEPEGIEKTWRIRQEAIHTEIDILSKRNQYDIVFPGLGPYTLDYSINGRYFVAAGQKGHLALVDMKKMDIIKEFQVRETVHDVVFLHNQKFFAAAQEKYVYMYNDNGTEVHCLKEHGAASRLQFLHKHFLLTSINIFGQLHFQDITTGKMISNIRTGLGRSDVMEVNRFNNVVAVGHSKAGVSMWKPTSAVPIYTRQCHMGYPVTAIAFHSNGHLMATAGIEREIELWDLRKHEVLQTLPCHANSLDFSQKGMLSAASGSSVQVFEDFSGVYMNHPMAKGYQIKKVLFRPYEDVLAIGHSMGWSSILVTGSGEPNFDSWVANPFETRKQRNEKEVHALLDKLPPETIMLEPTNIGSVKPTRNSGSLSKQERDAEMEAAVEGAKNIAFKKKTKGRSKPSKMAKKKQEAIVRTKKPLLEQQIKEEKDLLSKNKRKRIGEDIRLPKSLQQFAGKPTT</sequence>
<dbReference type="InterPro" id="IPR015943">
    <property type="entry name" value="WD40/YVTN_repeat-like_dom_sf"/>
</dbReference>
<keyword evidence="2" id="KW-0698">rRNA processing</keyword>
<keyword evidence="3 6" id="KW-0853">WD repeat</keyword>
<dbReference type="PROSITE" id="PS50082">
    <property type="entry name" value="WD_REPEATS_2"/>
    <property type="match status" value="1"/>
</dbReference>
<dbReference type="SMART" id="SM01033">
    <property type="entry name" value="BING4CT"/>
    <property type="match status" value="1"/>
</dbReference>
<dbReference type="EMBL" id="JBJXBP010000002">
    <property type="protein sequence ID" value="KAL3845773.1"/>
    <property type="molecule type" value="Genomic_DNA"/>
</dbReference>
<dbReference type="PANTHER" id="PTHR14085">
    <property type="entry name" value="WD-REPEAT PROTEIN BING4"/>
    <property type="match status" value="1"/>
</dbReference>
<accession>A0ABD3UBE1</accession>
<organism evidence="9 10">
    <name type="scientific">Penstemon smallii</name>
    <dbReference type="NCBI Taxonomy" id="265156"/>
    <lineage>
        <taxon>Eukaryota</taxon>
        <taxon>Viridiplantae</taxon>
        <taxon>Streptophyta</taxon>
        <taxon>Embryophyta</taxon>
        <taxon>Tracheophyta</taxon>
        <taxon>Spermatophyta</taxon>
        <taxon>Magnoliopsida</taxon>
        <taxon>eudicotyledons</taxon>
        <taxon>Gunneridae</taxon>
        <taxon>Pentapetalae</taxon>
        <taxon>asterids</taxon>
        <taxon>lamiids</taxon>
        <taxon>Lamiales</taxon>
        <taxon>Plantaginaceae</taxon>
        <taxon>Cheloneae</taxon>
        <taxon>Penstemon</taxon>
    </lineage>
</organism>
<evidence type="ECO:0000256" key="7">
    <source>
        <dbReference type="SAM" id="MobiDB-lite"/>
    </source>
</evidence>
<feature type="region of interest" description="Disordered" evidence="7">
    <location>
        <begin position="461"/>
        <end position="526"/>
    </location>
</feature>
<keyword evidence="10" id="KW-1185">Reference proteome</keyword>
<dbReference type="InterPro" id="IPR012952">
    <property type="entry name" value="BING4_C_dom"/>
</dbReference>
<feature type="repeat" description="WD" evidence="6">
    <location>
        <begin position="276"/>
        <end position="310"/>
    </location>
</feature>
<dbReference type="InterPro" id="IPR036322">
    <property type="entry name" value="WD40_repeat_dom_sf"/>
</dbReference>
<evidence type="ECO:0000256" key="3">
    <source>
        <dbReference type="ARBA" id="ARBA00022574"/>
    </source>
</evidence>
<comment type="caution">
    <text evidence="9">The sequence shown here is derived from an EMBL/GenBank/DDBJ whole genome shotgun (WGS) entry which is preliminary data.</text>
</comment>
<reference evidence="9 10" key="1">
    <citation type="submission" date="2024-12" db="EMBL/GenBank/DDBJ databases">
        <title>The unique morphological basis and parallel evolutionary history of personate flowers in Penstemon.</title>
        <authorList>
            <person name="Depatie T.H."/>
            <person name="Wessinger C.A."/>
        </authorList>
    </citation>
    <scope>NUCLEOTIDE SEQUENCE [LARGE SCALE GENOMIC DNA]</scope>
    <source>
        <strain evidence="9">WTNN_2</strain>
        <tissue evidence="9">Leaf</tissue>
    </source>
</reference>
<dbReference type="Proteomes" id="UP001634393">
    <property type="component" value="Unassembled WGS sequence"/>
</dbReference>
<protein>
    <recommendedName>
        <fullName evidence="8">BING4 C-terminal domain-containing protein</fullName>
    </recommendedName>
</protein>
<comment type="subcellular location">
    <subcellularLocation>
        <location evidence="1">Nucleus</location>
        <location evidence="1">Nucleolus</location>
    </subcellularLocation>
</comment>
<evidence type="ECO:0000256" key="1">
    <source>
        <dbReference type="ARBA" id="ARBA00004604"/>
    </source>
</evidence>
<name>A0ABD3UBE1_9LAMI</name>
<keyword evidence="4" id="KW-0677">Repeat</keyword>
<evidence type="ECO:0000313" key="10">
    <source>
        <dbReference type="Proteomes" id="UP001634393"/>
    </source>
</evidence>
<evidence type="ECO:0000256" key="4">
    <source>
        <dbReference type="ARBA" id="ARBA00022737"/>
    </source>
</evidence>
<dbReference type="SUPFAM" id="SSF50978">
    <property type="entry name" value="WD40 repeat-like"/>
    <property type="match status" value="1"/>
</dbReference>
<dbReference type="Gene3D" id="2.130.10.10">
    <property type="entry name" value="YVTN repeat-like/Quinoprotein amine dehydrogenase"/>
    <property type="match status" value="1"/>
</dbReference>
<dbReference type="Pfam" id="PF08149">
    <property type="entry name" value="BING4CT"/>
    <property type="match status" value="1"/>
</dbReference>
<proteinExistence type="predicted"/>
<evidence type="ECO:0000256" key="6">
    <source>
        <dbReference type="PROSITE-ProRule" id="PRU00221"/>
    </source>
</evidence>
<dbReference type="SMART" id="SM00320">
    <property type="entry name" value="WD40"/>
    <property type="match status" value="4"/>
</dbReference>
<dbReference type="PANTHER" id="PTHR14085:SF3">
    <property type="entry name" value="WD REPEAT-CONTAINING PROTEIN 46"/>
    <property type="match status" value="1"/>
</dbReference>
<evidence type="ECO:0000256" key="5">
    <source>
        <dbReference type="ARBA" id="ARBA00023242"/>
    </source>
</evidence>
<dbReference type="InterPro" id="IPR001680">
    <property type="entry name" value="WD40_rpt"/>
</dbReference>
<gene>
    <name evidence="9" type="ORF">ACJIZ3_003176</name>
</gene>
<dbReference type="FunFam" id="2.130.10.10:FF:000378">
    <property type="entry name" value="U3 small nucleolar RNA-associated protein 7"/>
    <property type="match status" value="1"/>
</dbReference>
<evidence type="ECO:0000256" key="2">
    <source>
        <dbReference type="ARBA" id="ARBA00022552"/>
    </source>
</evidence>
<evidence type="ECO:0000313" key="9">
    <source>
        <dbReference type="EMBL" id="KAL3845773.1"/>
    </source>
</evidence>
<feature type="region of interest" description="Disordered" evidence="7">
    <location>
        <begin position="423"/>
        <end position="443"/>
    </location>
</feature>
<feature type="domain" description="BING4 C-terminal" evidence="8">
    <location>
        <begin position="343"/>
        <end position="423"/>
    </location>
</feature>
<dbReference type="InterPro" id="IPR040315">
    <property type="entry name" value="WDR46/Utp7"/>
</dbReference>
<feature type="compositionally biased region" description="Basic residues" evidence="7">
    <location>
        <begin position="461"/>
        <end position="474"/>
    </location>
</feature>
<dbReference type="GO" id="GO:0006364">
    <property type="term" value="P:rRNA processing"/>
    <property type="evidence" value="ECO:0007669"/>
    <property type="project" value="UniProtKB-KW"/>
</dbReference>
<feature type="compositionally biased region" description="Polar residues" evidence="7">
    <location>
        <begin position="516"/>
        <end position="526"/>
    </location>
</feature>
<dbReference type="Pfam" id="PF00400">
    <property type="entry name" value="WD40"/>
    <property type="match status" value="1"/>
</dbReference>
<dbReference type="AlphaFoldDB" id="A0ABD3UBE1"/>